<dbReference type="PANTHER" id="PTHR11099:SF0">
    <property type="entry name" value="VACUOLAR PROTEIN SORTING-ASSOCIATED PROTEIN 35"/>
    <property type="match status" value="1"/>
</dbReference>
<comment type="function">
    <text evidence="6">Plays a role in vesicular protein sorting.</text>
</comment>
<name>A0A8J6E6M6_9EUKA</name>
<evidence type="ECO:0000256" key="4">
    <source>
        <dbReference type="ARBA" id="ARBA00022927"/>
    </source>
</evidence>
<evidence type="ECO:0000256" key="2">
    <source>
        <dbReference type="ARBA" id="ARBA00006536"/>
    </source>
</evidence>
<comment type="subcellular location">
    <subcellularLocation>
        <location evidence="1">Membrane</location>
        <topology evidence="1">Peripheral membrane protein</topology>
    </subcellularLocation>
</comment>
<dbReference type="OrthoDB" id="10258141at2759"/>
<proteinExistence type="inferred from homology"/>
<dbReference type="EMBL" id="JAHDYR010000067">
    <property type="protein sequence ID" value="KAG9389725.1"/>
    <property type="molecule type" value="Genomic_DNA"/>
</dbReference>
<accession>A0A8J6E6M6</accession>
<dbReference type="GO" id="GO:0042147">
    <property type="term" value="P:retrograde transport, endosome to Golgi"/>
    <property type="evidence" value="ECO:0007669"/>
    <property type="project" value="InterPro"/>
</dbReference>
<keyword evidence="3 6" id="KW-0813">Transport</keyword>
<dbReference type="GO" id="GO:0006886">
    <property type="term" value="P:intracellular protein transport"/>
    <property type="evidence" value="ECO:0007669"/>
    <property type="project" value="TreeGrafter"/>
</dbReference>
<dbReference type="GO" id="GO:0005770">
    <property type="term" value="C:late endosome"/>
    <property type="evidence" value="ECO:0007669"/>
    <property type="project" value="TreeGrafter"/>
</dbReference>
<comment type="caution">
    <text evidence="7">The sequence shown here is derived from an EMBL/GenBank/DDBJ whole genome shotgun (WGS) entry which is preliminary data.</text>
</comment>
<dbReference type="Pfam" id="PF03635">
    <property type="entry name" value="Vps35"/>
    <property type="match status" value="1"/>
</dbReference>
<keyword evidence="4 6" id="KW-0653">Protein transport</keyword>
<dbReference type="Proteomes" id="UP000717585">
    <property type="component" value="Unassembled WGS sequence"/>
</dbReference>
<keyword evidence="5" id="KW-0472">Membrane</keyword>
<dbReference type="PIRSF" id="PIRSF009375">
    <property type="entry name" value="Retromer_Vps35"/>
    <property type="match status" value="1"/>
</dbReference>
<comment type="similarity">
    <text evidence="2 6">Belongs to the VPS35 family.</text>
</comment>
<organism evidence="7 8">
    <name type="scientific">Carpediemonas membranifera</name>
    <dbReference type="NCBI Taxonomy" id="201153"/>
    <lineage>
        <taxon>Eukaryota</taxon>
        <taxon>Metamonada</taxon>
        <taxon>Carpediemonas-like organisms</taxon>
        <taxon>Carpediemonas</taxon>
    </lineage>
</organism>
<dbReference type="AlphaFoldDB" id="A0A8J6E6M6"/>
<protein>
    <recommendedName>
        <fullName evidence="6">Vacuolar protein sorting-associated protein 35</fullName>
    </recommendedName>
</protein>
<evidence type="ECO:0000256" key="3">
    <source>
        <dbReference type="ARBA" id="ARBA00022448"/>
    </source>
</evidence>
<evidence type="ECO:0000313" key="7">
    <source>
        <dbReference type="EMBL" id="KAG9389725.1"/>
    </source>
</evidence>
<evidence type="ECO:0000256" key="5">
    <source>
        <dbReference type="ARBA" id="ARBA00023136"/>
    </source>
</evidence>
<dbReference type="InterPro" id="IPR042491">
    <property type="entry name" value="Vps35_C"/>
</dbReference>
<dbReference type="InterPro" id="IPR005378">
    <property type="entry name" value="Vps35"/>
</dbReference>
<dbReference type="Gene3D" id="1.25.40.660">
    <property type="entry name" value="Vacuolar protein sorting-associated protein 35, helical subcomplex Vps35-C"/>
    <property type="match status" value="1"/>
</dbReference>
<gene>
    <name evidence="7" type="ORF">J8273_8399</name>
</gene>
<keyword evidence="8" id="KW-1185">Reference proteome</keyword>
<reference evidence="7" key="1">
    <citation type="submission" date="2021-05" db="EMBL/GenBank/DDBJ databases">
        <title>A free-living protist that lacks canonical eukaryotic 1 DNA replication and segregation systems.</title>
        <authorList>
            <person name="Salas-Leiva D.E."/>
            <person name="Tromer E.C."/>
            <person name="Curtis B.A."/>
            <person name="Jerlstrom-Hultqvist J."/>
            <person name="Kolisko M."/>
            <person name="Yi Z."/>
            <person name="Salas-Leiva J.S."/>
            <person name="Gallot-Lavallee L."/>
            <person name="Kops G.J.P.L."/>
            <person name="Archibald J.M."/>
            <person name="Simpson A.G.B."/>
            <person name="Roger A.J."/>
        </authorList>
    </citation>
    <scope>NUCLEOTIDE SEQUENCE</scope>
    <source>
        <strain evidence="7">BICM</strain>
    </source>
</reference>
<sequence length="795" mass="87849">MAPAQKGPSNEDQRVWLEDAMSTVKQNAVRLRRAIEQDNYQEVIKFATLVLNELRTSMLSPKRYYQLYSAVFTELNYVEQYFEEYCLTHSIQDVYDHVQQCGNIIPRIYLLITAGVVFLRRADSPAADIMKDLVQMAKGIQHPVRGLFVRHYLNQATKNAWKPDASEMQGTVEIVLSNFAEMTRLWTRLATAPAYTMSRHRAEEERTSLEELVGHNLVRLVNLDGMDALAYRKYAIPAITRHVLSCHDRMVQSYLLDTIVQGVPDEFHAQTLPYLVSIFRAVLDTVPVVPVMVSLVDRLASFMNSRADDPGMLESLVELSEETLAVNQLGGDFEDIDTNDIIPVPAAPEPTDDEPQACFLLRLAGMLETVIEQRPTLGAEDALRVHLALLKATLSVMPDRIDMICPAFSRCRADVTAIHGAHPLLEQVLTAPIMHIGSVLNLASIEGYDSVLAVASPQVKLAVATMTCERVVADAQPLSRPAEVQRVLTMALPLLSGADDEDEVSEHCGYVAGIVTLIDNPDPAVAIELLDITRSFIQKGDLDHVKVALQPLMHKALDIALSAGLGGVTTDPLFRFATEIIHLMAELDVDTALHLQILAALTSDKVGLDDVTFDFVGLAITTVQDKISGSRLQFEGLLECVSAITTLTAMSPENYETIATNLTHFASRFITRQDQCRAVAACASLWWNGVLRKGDRVLECIKRSLTAADKCKTSMVSEQYYYPLILEMIDHTMFFIDRGCPEVTPELLSGLMAVADAGLSESTETHSQHYAAIKTHVSAKVDAGVEAYCAVVSHE</sequence>
<evidence type="ECO:0000256" key="1">
    <source>
        <dbReference type="ARBA" id="ARBA00004170"/>
    </source>
</evidence>
<evidence type="ECO:0000256" key="6">
    <source>
        <dbReference type="PIRNR" id="PIRNR009375"/>
    </source>
</evidence>
<dbReference type="GO" id="GO:0005829">
    <property type="term" value="C:cytosol"/>
    <property type="evidence" value="ECO:0007669"/>
    <property type="project" value="GOC"/>
</dbReference>
<evidence type="ECO:0000313" key="8">
    <source>
        <dbReference type="Proteomes" id="UP000717585"/>
    </source>
</evidence>
<dbReference type="GO" id="GO:0030906">
    <property type="term" value="C:retromer, cargo-selective complex"/>
    <property type="evidence" value="ECO:0007669"/>
    <property type="project" value="InterPro"/>
</dbReference>
<dbReference type="PANTHER" id="PTHR11099">
    <property type="entry name" value="VACUOLAR SORTING PROTEIN 35"/>
    <property type="match status" value="1"/>
</dbReference>